<sequence>MVVKIIFDERSTHYDKYAIFRNQYVVKKLCKGFVEEANKRGYFYLNQAYEFFGIPWDSTSDNPCFSIAMVSWVKEDNGNYGIVISGNNEKGERNSDEQRRSDDAQRVS</sequence>
<organism evidence="2">
    <name type="scientific">Siphoviridae sp. ctgBD49</name>
    <dbReference type="NCBI Taxonomy" id="2826420"/>
    <lineage>
        <taxon>Viruses</taxon>
        <taxon>Duplodnaviria</taxon>
        <taxon>Heunggongvirae</taxon>
        <taxon>Uroviricota</taxon>
        <taxon>Caudoviricetes</taxon>
    </lineage>
</organism>
<protein>
    <submittedName>
        <fullName evidence="2">Uncharacterized protein</fullName>
    </submittedName>
</protein>
<name>A0A8S5QQN1_9CAUD</name>
<evidence type="ECO:0000313" key="2">
    <source>
        <dbReference type="EMBL" id="DAE20932.1"/>
    </source>
</evidence>
<proteinExistence type="predicted"/>
<feature type="region of interest" description="Disordered" evidence="1">
    <location>
        <begin position="84"/>
        <end position="108"/>
    </location>
</feature>
<dbReference type="EMBL" id="BK015703">
    <property type="protein sequence ID" value="DAE20932.1"/>
    <property type="molecule type" value="Genomic_DNA"/>
</dbReference>
<feature type="compositionally biased region" description="Basic and acidic residues" evidence="1">
    <location>
        <begin position="89"/>
        <end position="108"/>
    </location>
</feature>
<reference evidence="2" key="1">
    <citation type="journal article" date="2021" name="Proc. Natl. Acad. Sci. U.S.A.">
        <title>A Catalog of Tens of Thousands of Viruses from Human Metagenomes Reveals Hidden Associations with Chronic Diseases.</title>
        <authorList>
            <person name="Tisza M.J."/>
            <person name="Buck C.B."/>
        </authorList>
    </citation>
    <scope>NUCLEOTIDE SEQUENCE</scope>
    <source>
        <strain evidence="2">CtgBD49</strain>
    </source>
</reference>
<accession>A0A8S5QQN1</accession>
<evidence type="ECO:0000256" key="1">
    <source>
        <dbReference type="SAM" id="MobiDB-lite"/>
    </source>
</evidence>